<evidence type="ECO:0000256" key="1">
    <source>
        <dbReference type="ARBA" id="ARBA00000900"/>
    </source>
</evidence>
<dbReference type="PANTHER" id="PTHR15710:SF243">
    <property type="entry name" value="E3 UBIQUITIN-PROTEIN LIGASE PRAJA-2 ISOFORM X1"/>
    <property type="match status" value="1"/>
</dbReference>
<organism evidence="12 13">
    <name type="scientific">Amphibalanus amphitrite</name>
    <name type="common">Striped barnacle</name>
    <name type="synonym">Balanus amphitrite</name>
    <dbReference type="NCBI Taxonomy" id="1232801"/>
    <lineage>
        <taxon>Eukaryota</taxon>
        <taxon>Metazoa</taxon>
        <taxon>Ecdysozoa</taxon>
        <taxon>Arthropoda</taxon>
        <taxon>Crustacea</taxon>
        <taxon>Multicrustacea</taxon>
        <taxon>Cirripedia</taxon>
        <taxon>Thoracica</taxon>
        <taxon>Thoracicalcarea</taxon>
        <taxon>Balanomorpha</taxon>
        <taxon>Balanoidea</taxon>
        <taxon>Balanidae</taxon>
        <taxon>Amphibalaninae</taxon>
        <taxon>Amphibalanus</taxon>
    </lineage>
</organism>
<evidence type="ECO:0000313" key="12">
    <source>
        <dbReference type="EMBL" id="KAF0287647.1"/>
    </source>
</evidence>
<keyword evidence="8" id="KW-0862">Zinc</keyword>
<dbReference type="Proteomes" id="UP000440578">
    <property type="component" value="Unassembled WGS sequence"/>
</dbReference>
<dbReference type="GO" id="GO:0061630">
    <property type="term" value="F:ubiquitin protein ligase activity"/>
    <property type="evidence" value="ECO:0007669"/>
    <property type="project" value="UniProtKB-EC"/>
</dbReference>
<keyword evidence="13" id="KW-1185">Reference proteome</keyword>
<dbReference type="SUPFAM" id="SSF57850">
    <property type="entry name" value="RING/U-box"/>
    <property type="match status" value="1"/>
</dbReference>
<dbReference type="GO" id="GO:0008270">
    <property type="term" value="F:zinc ion binding"/>
    <property type="evidence" value="ECO:0007669"/>
    <property type="project" value="UniProtKB-KW"/>
</dbReference>
<sequence length="338" mass="36441">MAEASGAATTDTQYFCHICNKDITPVVPEYTCPDCQGGFIEQRDTEDGGSAAAADDPEDELPPLNDPAMHAFSQLLNIVPLSFNSPLVIGGRNTGRGAPGGAANGSQQQQLPQAGGFVELLDNLFANFHNVRVNVDTGGQVPIHFRLHGNPGDYAWGNAELDRIVTQLLNQLDSSGPPPLGQALIQRLPTVTITQASVDANLQCMVCFEDYKLDEKVRELPCSHLYHSICIVPWLELVSPCICIVPWLELVSPCICIVPWLELMSTCIYIVPWLEQHGTCPVCRSSVDPSAAPQKPPPAARPPEPGPSSRPDGLIPGEVKQSELESRSNLVALQPQPS</sequence>
<evidence type="ECO:0000256" key="7">
    <source>
        <dbReference type="ARBA" id="ARBA00022786"/>
    </source>
</evidence>
<protein>
    <recommendedName>
        <fullName evidence="3">RING-type E3 ubiquitin transferase</fullName>
        <ecNumber evidence="3">2.3.2.27</ecNumber>
    </recommendedName>
</protein>
<evidence type="ECO:0000256" key="6">
    <source>
        <dbReference type="ARBA" id="ARBA00022771"/>
    </source>
</evidence>
<comment type="caution">
    <text evidence="12">The sequence shown here is derived from an EMBL/GenBank/DDBJ whole genome shotgun (WGS) entry which is preliminary data.</text>
</comment>
<evidence type="ECO:0000259" key="11">
    <source>
        <dbReference type="PROSITE" id="PS50089"/>
    </source>
</evidence>
<dbReference type="Pfam" id="PF14369">
    <property type="entry name" value="Zn_ribbon_19"/>
    <property type="match status" value="1"/>
</dbReference>
<keyword evidence="5" id="KW-0479">Metal-binding</keyword>
<name>A0A6A4UV98_AMPAM</name>
<gene>
    <name evidence="12" type="primary">Rnf115_1</name>
    <name evidence="12" type="ORF">FJT64_013946</name>
</gene>
<comment type="pathway">
    <text evidence="2">Protein modification; protein ubiquitination.</text>
</comment>
<dbReference type="PANTHER" id="PTHR15710">
    <property type="entry name" value="E3 UBIQUITIN-PROTEIN LIGASE PRAJA"/>
    <property type="match status" value="1"/>
</dbReference>
<dbReference type="InterPro" id="IPR001841">
    <property type="entry name" value="Znf_RING"/>
</dbReference>
<dbReference type="InterPro" id="IPR013083">
    <property type="entry name" value="Znf_RING/FYVE/PHD"/>
</dbReference>
<comment type="catalytic activity">
    <reaction evidence="1">
        <text>S-ubiquitinyl-[E2 ubiquitin-conjugating enzyme]-L-cysteine + [acceptor protein]-L-lysine = [E2 ubiquitin-conjugating enzyme]-L-cysteine + N(6)-ubiquitinyl-[acceptor protein]-L-lysine.</text>
        <dbReference type="EC" id="2.3.2.27"/>
    </reaction>
</comment>
<dbReference type="AlphaFoldDB" id="A0A6A4UV98"/>
<feature type="compositionally biased region" description="Pro residues" evidence="10">
    <location>
        <begin position="294"/>
        <end position="308"/>
    </location>
</feature>
<evidence type="ECO:0000256" key="10">
    <source>
        <dbReference type="SAM" id="MobiDB-lite"/>
    </source>
</evidence>
<dbReference type="FunFam" id="3.30.40.10:FF:000069">
    <property type="entry name" value="E3 ubiquitin-protein ligase RNF115"/>
    <property type="match status" value="1"/>
</dbReference>
<feature type="domain" description="RING-type" evidence="11">
    <location>
        <begin position="204"/>
        <end position="241"/>
    </location>
</feature>
<evidence type="ECO:0000256" key="3">
    <source>
        <dbReference type="ARBA" id="ARBA00012483"/>
    </source>
</evidence>
<accession>A0A6A4UV98</accession>
<dbReference type="GO" id="GO:0005737">
    <property type="term" value="C:cytoplasm"/>
    <property type="evidence" value="ECO:0007669"/>
    <property type="project" value="TreeGrafter"/>
</dbReference>
<dbReference type="EMBL" id="VIIS01002177">
    <property type="protein sequence ID" value="KAF0287647.1"/>
    <property type="molecule type" value="Genomic_DNA"/>
</dbReference>
<dbReference type="GO" id="GO:0000209">
    <property type="term" value="P:protein polyubiquitination"/>
    <property type="evidence" value="ECO:0007669"/>
    <property type="project" value="UniProtKB-ARBA"/>
</dbReference>
<keyword evidence="4" id="KW-0808">Transferase</keyword>
<keyword evidence="6 9" id="KW-0863">Zinc-finger</keyword>
<dbReference type="EC" id="2.3.2.27" evidence="3"/>
<keyword evidence="7" id="KW-0833">Ubl conjugation pathway</keyword>
<evidence type="ECO:0000256" key="8">
    <source>
        <dbReference type="ARBA" id="ARBA00022833"/>
    </source>
</evidence>
<dbReference type="OrthoDB" id="8062037at2759"/>
<evidence type="ECO:0000256" key="9">
    <source>
        <dbReference type="PROSITE-ProRule" id="PRU00175"/>
    </source>
</evidence>
<dbReference type="PROSITE" id="PS50089">
    <property type="entry name" value="ZF_RING_2"/>
    <property type="match status" value="1"/>
</dbReference>
<proteinExistence type="predicted"/>
<feature type="region of interest" description="Disordered" evidence="10">
    <location>
        <begin position="43"/>
        <end position="64"/>
    </location>
</feature>
<dbReference type="Gene3D" id="3.30.40.10">
    <property type="entry name" value="Zinc/RING finger domain, C3HC4 (zinc finger)"/>
    <property type="match status" value="1"/>
</dbReference>
<evidence type="ECO:0000256" key="5">
    <source>
        <dbReference type="ARBA" id="ARBA00022723"/>
    </source>
</evidence>
<evidence type="ECO:0000256" key="2">
    <source>
        <dbReference type="ARBA" id="ARBA00004906"/>
    </source>
</evidence>
<dbReference type="Pfam" id="PF13639">
    <property type="entry name" value="zf-RING_2"/>
    <property type="match status" value="1"/>
</dbReference>
<evidence type="ECO:0000256" key="4">
    <source>
        <dbReference type="ARBA" id="ARBA00022679"/>
    </source>
</evidence>
<reference evidence="12 13" key="1">
    <citation type="submission" date="2019-07" db="EMBL/GenBank/DDBJ databases">
        <title>Draft genome assembly of a fouling barnacle, Amphibalanus amphitrite (Darwin, 1854): The first reference genome for Thecostraca.</title>
        <authorList>
            <person name="Kim W."/>
        </authorList>
    </citation>
    <scope>NUCLEOTIDE SEQUENCE [LARGE SCALE GENOMIC DNA]</scope>
    <source>
        <strain evidence="12">SNU_AA5</strain>
        <tissue evidence="12">Soma without cirri and trophi</tissue>
    </source>
</reference>
<evidence type="ECO:0000313" key="13">
    <source>
        <dbReference type="Proteomes" id="UP000440578"/>
    </source>
</evidence>
<dbReference type="InterPro" id="IPR039525">
    <property type="entry name" value="RNF126-like_zinc-ribbon"/>
</dbReference>
<feature type="region of interest" description="Disordered" evidence="10">
    <location>
        <begin position="288"/>
        <end position="338"/>
    </location>
</feature>